<dbReference type="InterPro" id="IPR013096">
    <property type="entry name" value="Cupin_2"/>
</dbReference>
<organism evidence="2 3">
    <name type="scientific">Billgrantia campisalis</name>
    <dbReference type="NCBI Taxonomy" id="74661"/>
    <lineage>
        <taxon>Bacteria</taxon>
        <taxon>Pseudomonadati</taxon>
        <taxon>Pseudomonadota</taxon>
        <taxon>Gammaproteobacteria</taxon>
        <taxon>Oceanospirillales</taxon>
        <taxon>Halomonadaceae</taxon>
        <taxon>Billgrantia</taxon>
    </lineage>
</organism>
<dbReference type="EMBL" id="JABFUC010000005">
    <property type="protein sequence ID" value="MCG6657542.1"/>
    <property type="molecule type" value="Genomic_DNA"/>
</dbReference>
<dbReference type="Pfam" id="PF07883">
    <property type="entry name" value="Cupin_2"/>
    <property type="match status" value="1"/>
</dbReference>
<protein>
    <submittedName>
        <fullName evidence="2">Cupin domain-containing protein</fullName>
    </submittedName>
</protein>
<reference evidence="2 3" key="1">
    <citation type="submission" date="2020-05" db="EMBL/GenBank/DDBJ databases">
        <title>Comparative genomic analysis of denitrifying bacteria from Halomonas genus.</title>
        <authorList>
            <person name="Wang L."/>
            <person name="Shao Z."/>
        </authorList>
    </citation>
    <scope>NUCLEOTIDE SEQUENCE [LARGE SCALE GENOMIC DNA]</scope>
    <source>
        <strain evidence="2 3">A4</strain>
    </source>
</reference>
<gene>
    <name evidence="2" type="ORF">HOP52_07165</name>
</gene>
<feature type="domain" description="Cupin type-2" evidence="1">
    <location>
        <begin position="35"/>
        <end position="82"/>
    </location>
</feature>
<name>A0ABS9P6Y5_9GAMM</name>
<evidence type="ECO:0000313" key="2">
    <source>
        <dbReference type="EMBL" id="MCG6657542.1"/>
    </source>
</evidence>
<keyword evidence="3" id="KW-1185">Reference proteome</keyword>
<comment type="caution">
    <text evidence="2">The sequence shown here is derived from an EMBL/GenBank/DDBJ whole genome shotgun (WGS) entry which is preliminary data.</text>
</comment>
<evidence type="ECO:0000259" key="1">
    <source>
        <dbReference type="Pfam" id="PF07883"/>
    </source>
</evidence>
<dbReference type="InterPro" id="IPR014710">
    <property type="entry name" value="RmlC-like_jellyroll"/>
</dbReference>
<sequence>MSSYYSGSVSQLDLSKLAMLLPDQGCIELQQDKPCHTHDWHQHDINETLIIIKGRIIFSIGDDVITCGPGEYVMLPAGTRHKSTSSEFGCIYAICFQDVRKALYQEMREQNHD</sequence>
<evidence type="ECO:0000313" key="3">
    <source>
        <dbReference type="Proteomes" id="UP000814385"/>
    </source>
</evidence>
<accession>A0ABS9P6Y5</accession>
<dbReference type="InterPro" id="IPR011051">
    <property type="entry name" value="RmlC_Cupin_sf"/>
</dbReference>
<dbReference type="Gene3D" id="2.60.120.10">
    <property type="entry name" value="Jelly Rolls"/>
    <property type="match status" value="1"/>
</dbReference>
<dbReference type="RefSeq" id="WP_238976685.1">
    <property type="nucleotide sequence ID" value="NZ_JABFUC010000005.1"/>
</dbReference>
<dbReference type="Proteomes" id="UP000814385">
    <property type="component" value="Unassembled WGS sequence"/>
</dbReference>
<dbReference type="SUPFAM" id="SSF51182">
    <property type="entry name" value="RmlC-like cupins"/>
    <property type="match status" value="1"/>
</dbReference>
<proteinExistence type="predicted"/>